<dbReference type="EMBL" id="OA882592">
    <property type="protein sequence ID" value="CAD7276115.1"/>
    <property type="molecule type" value="Genomic_DNA"/>
</dbReference>
<feature type="transmembrane region" description="Helical" evidence="9">
    <location>
        <begin position="957"/>
        <end position="980"/>
    </location>
</feature>
<dbReference type="OrthoDB" id="1100386at2759"/>
<feature type="transmembrane region" description="Helical" evidence="9">
    <location>
        <begin position="927"/>
        <end position="950"/>
    </location>
</feature>
<evidence type="ECO:0000256" key="1">
    <source>
        <dbReference type="ARBA" id="ARBA00004141"/>
    </source>
</evidence>
<protein>
    <recommendedName>
        <fullName evidence="10">G-protein coupled receptors family 2 profile 2 domain-containing protein</fullName>
    </recommendedName>
</protein>
<dbReference type="InterPro" id="IPR036445">
    <property type="entry name" value="GPCR_2_extracell_dom_sf"/>
</dbReference>
<keyword evidence="5 9" id="KW-0472">Membrane</keyword>
<feature type="domain" description="G-protein coupled receptors family 2 profile 2" evidence="10">
    <location>
        <begin position="925"/>
        <end position="1186"/>
    </location>
</feature>
<evidence type="ECO:0000256" key="2">
    <source>
        <dbReference type="ARBA" id="ARBA00022692"/>
    </source>
</evidence>
<name>A0A7R9BIQ3_9CRUS</name>
<feature type="compositionally biased region" description="Low complexity" evidence="8">
    <location>
        <begin position="182"/>
        <end position="248"/>
    </location>
</feature>
<feature type="transmembrane region" description="Helical" evidence="9">
    <location>
        <begin position="1165"/>
        <end position="1186"/>
    </location>
</feature>
<keyword evidence="2 9" id="KW-0812">Transmembrane</keyword>
<evidence type="ECO:0000313" key="12">
    <source>
        <dbReference type="Proteomes" id="UP000678499"/>
    </source>
</evidence>
<feature type="compositionally biased region" description="Low complexity" evidence="8">
    <location>
        <begin position="287"/>
        <end position="433"/>
    </location>
</feature>
<dbReference type="Proteomes" id="UP000678499">
    <property type="component" value="Unassembled WGS sequence"/>
</dbReference>
<dbReference type="PANTHER" id="PTHR47767:SF2">
    <property type="entry name" value="GPS DOMAIN-CONTAINING PROTEIN"/>
    <property type="match status" value="1"/>
</dbReference>
<dbReference type="Gene3D" id="4.10.1240.10">
    <property type="entry name" value="GPCR, family 2, extracellular hormone receptor domain"/>
    <property type="match status" value="1"/>
</dbReference>
<gene>
    <name evidence="11" type="ORF">NMOB1V02_LOCUS3892</name>
</gene>
<dbReference type="Gene3D" id="1.20.1070.10">
    <property type="entry name" value="Rhodopsin 7-helix transmembrane proteins"/>
    <property type="match status" value="1"/>
</dbReference>
<accession>A0A7R9BIQ3</accession>
<evidence type="ECO:0000256" key="5">
    <source>
        <dbReference type="ARBA" id="ARBA00023136"/>
    </source>
</evidence>
<dbReference type="PANTHER" id="PTHR47767">
    <property type="entry name" value="ADHESION G PROTEIN-COUPLED RECEPTOR G7"/>
    <property type="match status" value="1"/>
</dbReference>
<keyword evidence="6" id="KW-0675">Receptor</keyword>
<dbReference type="AlphaFoldDB" id="A0A7R9BIQ3"/>
<evidence type="ECO:0000259" key="10">
    <source>
        <dbReference type="PROSITE" id="PS50261"/>
    </source>
</evidence>
<evidence type="ECO:0000256" key="7">
    <source>
        <dbReference type="ARBA" id="ARBA00023224"/>
    </source>
</evidence>
<keyword evidence="3 9" id="KW-1133">Transmembrane helix</keyword>
<feature type="compositionally biased region" description="Polar residues" evidence="8">
    <location>
        <begin position="434"/>
        <end position="471"/>
    </location>
</feature>
<proteinExistence type="predicted"/>
<keyword evidence="12" id="KW-1185">Reference proteome</keyword>
<feature type="transmembrane region" description="Helical" evidence="9">
    <location>
        <begin position="1033"/>
        <end position="1054"/>
    </location>
</feature>
<dbReference type="GO" id="GO:0004930">
    <property type="term" value="F:G protein-coupled receptor activity"/>
    <property type="evidence" value="ECO:0007669"/>
    <property type="project" value="UniProtKB-KW"/>
</dbReference>
<evidence type="ECO:0000256" key="6">
    <source>
        <dbReference type="ARBA" id="ARBA00023170"/>
    </source>
</evidence>
<reference evidence="11" key="1">
    <citation type="submission" date="2020-11" db="EMBL/GenBank/DDBJ databases">
        <authorList>
            <person name="Tran Van P."/>
        </authorList>
    </citation>
    <scope>NUCLEOTIDE SEQUENCE</scope>
</reference>
<organism evidence="11">
    <name type="scientific">Notodromas monacha</name>
    <dbReference type="NCBI Taxonomy" id="399045"/>
    <lineage>
        <taxon>Eukaryota</taxon>
        <taxon>Metazoa</taxon>
        <taxon>Ecdysozoa</taxon>
        <taxon>Arthropoda</taxon>
        <taxon>Crustacea</taxon>
        <taxon>Oligostraca</taxon>
        <taxon>Ostracoda</taxon>
        <taxon>Podocopa</taxon>
        <taxon>Podocopida</taxon>
        <taxon>Cypridocopina</taxon>
        <taxon>Cypridoidea</taxon>
        <taxon>Cyprididae</taxon>
        <taxon>Notodromas</taxon>
    </lineage>
</organism>
<evidence type="ECO:0000256" key="9">
    <source>
        <dbReference type="SAM" id="Phobius"/>
    </source>
</evidence>
<dbReference type="EMBL" id="CAJPEX010000555">
    <property type="protein sequence ID" value="CAG0916267.1"/>
    <property type="molecule type" value="Genomic_DNA"/>
</dbReference>
<evidence type="ECO:0000256" key="3">
    <source>
        <dbReference type="ARBA" id="ARBA00022989"/>
    </source>
</evidence>
<feature type="compositionally biased region" description="Polar residues" evidence="8">
    <location>
        <begin position="249"/>
        <end position="286"/>
    </location>
</feature>
<feature type="transmembrane region" description="Helical" evidence="9">
    <location>
        <begin position="1131"/>
        <end position="1153"/>
    </location>
</feature>
<dbReference type="Pfam" id="PF00002">
    <property type="entry name" value="7tm_2"/>
    <property type="match status" value="1"/>
</dbReference>
<feature type="compositionally biased region" description="Low complexity" evidence="8">
    <location>
        <begin position="472"/>
        <end position="586"/>
    </location>
</feature>
<feature type="region of interest" description="Disordered" evidence="8">
    <location>
        <begin position="176"/>
        <end position="586"/>
    </location>
</feature>
<dbReference type="CDD" id="cd13952">
    <property type="entry name" value="7tm_classB"/>
    <property type="match status" value="1"/>
</dbReference>
<keyword evidence="7" id="KW-0807">Transducer</keyword>
<dbReference type="GO" id="GO:0016020">
    <property type="term" value="C:membrane"/>
    <property type="evidence" value="ECO:0007669"/>
    <property type="project" value="UniProtKB-SubCell"/>
</dbReference>
<comment type="subcellular location">
    <subcellularLocation>
        <location evidence="1">Membrane</location>
        <topology evidence="1">Multi-pass membrane protein</topology>
    </subcellularLocation>
</comment>
<feature type="transmembrane region" description="Helical" evidence="9">
    <location>
        <begin position="992"/>
        <end position="1012"/>
    </location>
</feature>
<dbReference type="InterPro" id="IPR017981">
    <property type="entry name" value="GPCR_2-like_7TM"/>
</dbReference>
<keyword evidence="4" id="KW-0297">G-protein coupled receptor</keyword>
<dbReference type="PROSITE" id="PS50261">
    <property type="entry name" value="G_PROTEIN_RECEP_F2_4"/>
    <property type="match status" value="1"/>
</dbReference>
<dbReference type="GO" id="GO:0007166">
    <property type="term" value="P:cell surface receptor signaling pathway"/>
    <property type="evidence" value="ECO:0007669"/>
    <property type="project" value="InterPro"/>
</dbReference>
<evidence type="ECO:0000256" key="8">
    <source>
        <dbReference type="SAM" id="MobiDB-lite"/>
    </source>
</evidence>
<feature type="non-terminal residue" evidence="11">
    <location>
        <position position="1"/>
    </location>
</feature>
<sequence length="1233" mass="133089">AGLPLCQSCPFPAENLLWSAAKRIQPQAFSFGAQRVLPRKLWCGQDSILLMPHSTLAWRWFVTQQLLQVVTAVRNDCGNLLQWQLVTAITSGCGNISGILPDIIKKQVNQAEKESKAIQEGREALIQLSKDHAGNVSKQYLDFQVPGMENRIKELESSTPKQQPKDFSKEALITGQELSRISNSSTQEQQSTSAEVSMSSSPEQQSTSGSVDTTTQEISVSSTQEQQSTSAEVSTSSSPEQQSTSGSVDTTTQEISVSSTQEQISTSAEVSMSASPEQQSTSGSVDTTTQEISVSSTQEQQSTSAEVSTSSSPEQQSTSGSVDTTTQEISVSSTQEQQSTSAEVSTSSSPEQQSTSGSVDTTTQEISVSSTQEQQSTSAEVSTSSSPEQQSTSGSVDTTTQEISVSSTQEQQSTSAEVSTSSSPEQQSTSGSVDTTTQEISVSSTQEQISTSAEVSMSASPEQQSTSGSVDTTTQEISVSSTQEQQSTSAEVSTSSSPEQQSTSGSVDTTTQEISVSSTQEQQSTSAEVSTSSSPEQQSTSGSVDTTTQEISVSSSQEQQSTSASVETTNIQEVSSSSTPEQQASSVTIVTTSVGFSSSFDPKQQSSTSSEEIDPGRLLVKECPTGMKGAAEWLCRKSGTWDGDLPNLSGCRNLALENVLIQLNESNNVANEMKELASMIQNSPGGLAPGDLYDLSAFFELSGMRQEELLQSAVSDAEKFQMTRDYLSSLSSLVGVTLDQPEKWQSANYSLRSTAGNEILLQMESAGASLLKYQDQGEVQLSEDSHSRRYSITFLKDYDHQGIKQLFFVADLILRKFARDDFGFSKLDQKGTSFSYKNASIQIMTDWIFDNVEDAEESIAMSFIGFKDMHNILKPNEQYVDGRFHTVNTLVMGAKLASALKNFTQSTPKEAVKMSFKDISHQHLRTWWLIAGNALSMYTLFMSGAAYAFVKTLGGNVWIRVVNVNLCLTLLTAQGFMLGIDEVDDGRKCSALAVLLHYFQLTSGAWLLIKSFNLLSFKKSFRGSKLSPGKKTLIALGAYAVPAVYAGIVAAASVGKAYSSKNLCWLEGEYALTFVIPIELIAVIAFLTSTSTLIFALMDMKQTMRSIKRIEVGIPLNYTSSVDSVARMTTLAIHAGSSAIFALILAISWALTTTYTLYSTRETEISSAIANGLQGIFMLIIVVFRLEAFQPSGEMPQIAQAVNPVHAPPLSVTEFSVRLPRLVPVLRESFRRF</sequence>
<dbReference type="InterPro" id="IPR053066">
    <property type="entry name" value="ADGR_G7"/>
</dbReference>
<dbReference type="InterPro" id="IPR000832">
    <property type="entry name" value="GPCR_2_secretin-like"/>
</dbReference>
<feature type="transmembrane region" description="Helical" evidence="9">
    <location>
        <begin position="1074"/>
        <end position="1098"/>
    </location>
</feature>
<evidence type="ECO:0000256" key="4">
    <source>
        <dbReference type="ARBA" id="ARBA00023040"/>
    </source>
</evidence>
<evidence type="ECO:0000313" key="11">
    <source>
        <dbReference type="EMBL" id="CAD7276115.1"/>
    </source>
</evidence>